<keyword evidence="1" id="KW-1133">Transmembrane helix</keyword>
<evidence type="ECO:0000313" key="3">
    <source>
        <dbReference type="Proteomes" id="UP001154265"/>
    </source>
</evidence>
<proteinExistence type="predicted"/>
<evidence type="ECO:0000313" key="2">
    <source>
        <dbReference type="EMBL" id="MDG2991182.1"/>
    </source>
</evidence>
<dbReference type="Proteomes" id="UP001154265">
    <property type="component" value="Unassembled WGS sequence"/>
</dbReference>
<feature type="transmembrane region" description="Helical" evidence="1">
    <location>
        <begin position="61"/>
        <end position="79"/>
    </location>
</feature>
<accession>A0ABT6F019</accession>
<keyword evidence="1" id="KW-0812">Transmembrane</keyword>
<evidence type="ECO:0008006" key="4">
    <source>
        <dbReference type="Google" id="ProtNLM"/>
    </source>
</evidence>
<dbReference type="EMBL" id="JAKKUT010000002">
    <property type="protein sequence ID" value="MDG2991182.1"/>
    <property type="molecule type" value="Genomic_DNA"/>
</dbReference>
<protein>
    <recommendedName>
        <fullName evidence="4">DUF1269 domain-containing protein</fullName>
    </recommendedName>
</protein>
<reference evidence="2" key="1">
    <citation type="journal article" date="2022" name="Genome Biol. Evol.">
        <title>A New Gene Family Diagnostic for Intracellular Biomineralization of Amorphous Ca Carbonates by Cyanobacteria.</title>
        <authorList>
            <person name="Benzerara K."/>
            <person name="Duprat E."/>
            <person name="Bitard-Feildel T."/>
            <person name="Caumes G."/>
            <person name="Cassier-Chauvat C."/>
            <person name="Chauvat F."/>
            <person name="Dezi M."/>
            <person name="Diop S.I."/>
            <person name="Gaschignard G."/>
            <person name="Gorgen S."/>
            <person name="Gugger M."/>
            <person name="Lopez-Garcia P."/>
            <person name="Millet M."/>
            <person name="Skouri-Panet F."/>
            <person name="Moreira D."/>
            <person name="Callebaut I."/>
        </authorList>
    </citation>
    <scope>NUCLEOTIDE SEQUENCE</scope>
    <source>
        <strain evidence="2">G9</strain>
    </source>
</reference>
<keyword evidence="3" id="KW-1185">Reference proteome</keyword>
<organism evidence="2 3">
    <name type="scientific">Candidatus Synechococcus calcipolaris G9</name>
    <dbReference type="NCBI Taxonomy" id="1497997"/>
    <lineage>
        <taxon>Bacteria</taxon>
        <taxon>Bacillati</taxon>
        <taxon>Cyanobacteriota</taxon>
        <taxon>Cyanophyceae</taxon>
        <taxon>Synechococcales</taxon>
        <taxon>Synechococcaceae</taxon>
        <taxon>Synechococcus</taxon>
    </lineage>
</organism>
<comment type="caution">
    <text evidence="2">The sequence shown here is derived from an EMBL/GenBank/DDBJ whole genome shotgun (WGS) entry which is preliminary data.</text>
</comment>
<feature type="transmembrane region" description="Helical" evidence="1">
    <location>
        <begin position="99"/>
        <end position="120"/>
    </location>
</feature>
<evidence type="ECO:0000256" key="1">
    <source>
        <dbReference type="SAM" id="Phobius"/>
    </source>
</evidence>
<keyword evidence="1" id="KW-0472">Membrane</keyword>
<reference evidence="2" key="2">
    <citation type="submission" date="2022-01" db="EMBL/GenBank/DDBJ databases">
        <authorList>
            <person name="Zivanovic Y."/>
            <person name="Moreira D."/>
            <person name="Lopez-Garcia P."/>
        </authorList>
    </citation>
    <scope>NUCLEOTIDE SEQUENCE</scope>
    <source>
        <strain evidence="2">G9</strain>
    </source>
</reference>
<gene>
    <name evidence="2" type="ORF">L3556_09610</name>
</gene>
<sequence>MIHYLVATYPDRISAETAYTYLERAEISPENLTLLGTGYKTWAEVDILDPFAQARQDMQRMLLWLVPFGFFAGFAFNQATQLTIVPGLSSIDNSVIGGAFGAIAGGLGSLTVGGGLKVIIAGRSGTPYQERLLQGKYILIFTTGNETQIRKVERLLPKGAEAIQTYTDLS</sequence>
<dbReference type="RefSeq" id="WP_277867062.1">
    <property type="nucleotide sequence ID" value="NZ_JAKKUT010000002.1"/>
</dbReference>
<name>A0ABT6F019_9SYNE</name>